<keyword evidence="2" id="KW-1185">Reference proteome</keyword>
<sequence length="143" mass="16764">MPQFLKLAEKIYFKVKTSKGFTDEPVEDLNNLMIELRKEIKKTDFKLLYNYINFEELLMNSGRLSINFDLSILPKSKNSDEYILWLAGFIQKITYSDKKDMTCQKSKVVLPTYYYDDSGNIVNKSDNKGEEIVEYFKSQEAVP</sequence>
<dbReference type="EMBL" id="JAUDZE010000001">
    <property type="protein sequence ID" value="MDN0012933.1"/>
    <property type="molecule type" value="Genomic_DNA"/>
</dbReference>
<proteinExistence type="predicted"/>
<accession>A0ABT7WJW2</accession>
<comment type="caution">
    <text evidence="1">The sequence shown here is derived from an EMBL/GenBank/DDBJ whole genome shotgun (WGS) entry which is preliminary data.</text>
</comment>
<dbReference type="Proteomes" id="UP001168524">
    <property type="component" value="Unassembled WGS sequence"/>
</dbReference>
<evidence type="ECO:0000313" key="1">
    <source>
        <dbReference type="EMBL" id="MDN0012933.1"/>
    </source>
</evidence>
<organism evidence="1 2">
    <name type="scientific">Acinetobacter thutiue</name>
    <dbReference type="NCBI Taxonomy" id="2998078"/>
    <lineage>
        <taxon>Bacteria</taxon>
        <taxon>Pseudomonadati</taxon>
        <taxon>Pseudomonadota</taxon>
        <taxon>Gammaproteobacteria</taxon>
        <taxon>Moraxellales</taxon>
        <taxon>Moraxellaceae</taxon>
        <taxon>Acinetobacter</taxon>
    </lineage>
</organism>
<evidence type="ECO:0000313" key="2">
    <source>
        <dbReference type="Proteomes" id="UP001168524"/>
    </source>
</evidence>
<reference evidence="1" key="1">
    <citation type="submission" date="2023-06" db="EMBL/GenBank/DDBJ databases">
        <title>Two novel species of Acinetobacter isolated from motorbike repairing workshop in Vietnam.</title>
        <authorList>
            <person name="Le N.T.T."/>
        </authorList>
    </citation>
    <scope>NUCLEOTIDE SEQUENCE</scope>
    <source>
        <strain evidence="1">VNH17</strain>
    </source>
</reference>
<name>A0ABT7WJW2_9GAMM</name>
<protein>
    <submittedName>
        <fullName evidence="1">Uncharacterized protein</fullName>
    </submittedName>
</protein>
<dbReference type="RefSeq" id="WP_267979209.1">
    <property type="nucleotide sequence ID" value="NZ_JAPQKF010000001.1"/>
</dbReference>
<gene>
    <name evidence="1" type="ORF">QTA56_01625</name>
</gene>